<protein>
    <submittedName>
        <fullName evidence="7">Calcium/sodium antiporter</fullName>
    </submittedName>
</protein>
<evidence type="ECO:0000256" key="2">
    <source>
        <dbReference type="ARBA" id="ARBA00022692"/>
    </source>
</evidence>
<evidence type="ECO:0000256" key="5">
    <source>
        <dbReference type="SAM" id="Phobius"/>
    </source>
</evidence>
<dbReference type="PANTHER" id="PTHR10846:SF8">
    <property type="entry name" value="INNER MEMBRANE PROTEIN YRBG"/>
    <property type="match status" value="1"/>
</dbReference>
<dbReference type="OrthoDB" id="9794225at2"/>
<keyword evidence="3 5" id="KW-1133">Transmembrane helix</keyword>
<evidence type="ECO:0000313" key="8">
    <source>
        <dbReference type="Proteomes" id="UP000290106"/>
    </source>
</evidence>
<dbReference type="GO" id="GO:0005886">
    <property type="term" value="C:plasma membrane"/>
    <property type="evidence" value="ECO:0007669"/>
    <property type="project" value="TreeGrafter"/>
</dbReference>
<dbReference type="Proteomes" id="UP000290106">
    <property type="component" value="Unassembled WGS sequence"/>
</dbReference>
<evidence type="ECO:0000256" key="4">
    <source>
        <dbReference type="ARBA" id="ARBA00023136"/>
    </source>
</evidence>
<dbReference type="NCBIfam" id="TIGR00367">
    <property type="entry name" value="calcium/sodium antiporter"/>
    <property type="match status" value="1"/>
</dbReference>
<reference evidence="7 8" key="1">
    <citation type="submission" date="2019-01" db="EMBL/GenBank/DDBJ databases">
        <title>Blautia sp. nov. KGMB01111 isolated human feces.</title>
        <authorList>
            <person name="Park J.-E."/>
            <person name="Kim J.-S."/>
            <person name="Park S.-H."/>
        </authorList>
    </citation>
    <scope>NUCLEOTIDE SEQUENCE [LARGE SCALE GENOMIC DNA]</scope>
    <source>
        <strain evidence="7 8">KGMB01111</strain>
    </source>
</reference>
<dbReference type="InterPro" id="IPR004837">
    <property type="entry name" value="NaCa_Exmemb"/>
</dbReference>
<organism evidence="7 8">
    <name type="scientific">Blautia faecicola</name>
    <dbReference type="NCBI Taxonomy" id="2509240"/>
    <lineage>
        <taxon>Bacteria</taxon>
        <taxon>Bacillati</taxon>
        <taxon>Bacillota</taxon>
        <taxon>Clostridia</taxon>
        <taxon>Lachnospirales</taxon>
        <taxon>Lachnospiraceae</taxon>
        <taxon>Blautia</taxon>
    </lineage>
</organism>
<dbReference type="GO" id="GO:0008273">
    <property type="term" value="F:calcium, potassium:sodium antiporter activity"/>
    <property type="evidence" value="ECO:0007669"/>
    <property type="project" value="TreeGrafter"/>
</dbReference>
<keyword evidence="8" id="KW-1185">Reference proteome</keyword>
<name>A0A4Q1RLS4_9FIRM</name>
<gene>
    <name evidence="7" type="ORF">ETP43_13805</name>
</gene>
<dbReference type="EMBL" id="SDKC01000001">
    <property type="protein sequence ID" value="RXS76790.1"/>
    <property type="molecule type" value="Genomic_DNA"/>
</dbReference>
<evidence type="ECO:0000313" key="7">
    <source>
        <dbReference type="EMBL" id="RXS76790.1"/>
    </source>
</evidence>
<feature type="transmembrane region" description="Helical" evidence="5">
    <location>
        <begin position="285"/>
        <end position="304"/>
    </location>
</feature>
<feature type="transmembrane region" description="Helical" evidence="5">
    <location>
        <begin position="78"/>
        <end position="96"/>
    </location>
</feature>
<comment type="caution">
    <text evidence="7">The sequence shown here is derived from an EMBL/GenBank/DDBJ whole genome shotgun (WGS) entry which is preliminary data.</text>
</comment>
<accession>A0A4Q1RLS4</accession>
<feature type="domain" description="Sodium/calcium exchanger membrane region" evidence="6">
    <location>
        <begin position="5"/>
        <end position="145"/>
    </location>
</feature>
<dbReference type="Pfam" id="PF01699">
    <property type="entry name" value="Na_Ca_ex"/>
    <property type="match status" value="2"/>
</dbReference>
<feature type="transmembrane region" description="Helical" evidence="5">
    <location>
        <begin position="101"/>
        <end position="119"/>
    </location>
</feature>
<dbReference type="Gene3D" id="1.20.1420.30">
    <property type="entry name" value="NCX, central ion-binding region"/>
    <property type="match status" value="1"/>
</dbReference>
<evidence type="ECO:0000256" key="3">
    <source>
        <dbReference type="ARBA" id="ARBA00022989"/>
    </source>
</evidence>
<dbReference type="AlphaFoldDB" id="A0A4Q1RLS4"/>
<proteinExistence type="predicted"/>
<comment type="subcellular location">
    <subcellularLocation>
        <location evidence="1">Membrane</location>
        <topology evidence="1">Multi-pass membrane protein</topology>
    </subcellularLocation>
</comment>
<feature type="transmembrane region" description="Helical" evidence="5">
    <location>
        <begin position="131"/>
        <end position="148"/>
    </location>
</feature>
<keyword evidence="4 5" id="KW-0472">Membrane</keyword>
<evidence type="ECO:0000259" key="6">
    <source>
        <dbReference type="Pfam" id="PF01699"/>
    </source>
</evidence>
<dbReference type="InterPro" id="IPR044880">
    <property type="entry name" value="NCX_ion-bd_dom_sf"/>
</dbReference>
<dbReference type="PANTHER" id="PTHR10846">
    <property type="entry name" value="SODIUM/POTASSIUM/CALCIUM EXCHANGER"/>
    <property type="match status" value="1"/>
</dbReference>
<feature type="transmembrane region" description="Helical" evidence="5">
    <location>
        <begin position="230"/>
        <end position="253"/>
    </location>
</feature>
<dbReference type="InterPro" id="IPR004481">
    <property type="entry name" value="K/Na/Ca-exchanger"/>
</dbReference>
<feature type="transmembrane region" description="Helical" evidence="5">
    <location>
        <begin position="259"/>
        <end position="278"/>
    </location>
</feature>
<keyword evidence="2 5" id="KW-0812">Transmembrane</keyword>
<dbReference type="GO" id="GO:0005262">
    <property type="term" value="F:calcium channel activity"/>
    <property type="evidence" value="ECO:0007669"/>
    <property type="project" value="TreeGrafter"/>
</dbReference>
<evidence type="ECO:0000256" key="1">
    <source>
        <dbReference type="ARBA" id="ARBA00004141"/>
    </source>
</evidence>
<feature type="domain" description="Sodium/calcium exchanger membrane region" evidence="6">
    <location>
        <begin position="166"/>
        <end position="305"/>
    </location>
</feature>
<dbReference type="GO" id="GO:0006874">
    <property type="term" value="P:intracellular calcium ion homeostasis"/>
    <property type="evidence" value="ECO:0007669"/>
    <property type="project" value="TreeGrafter"/>
</dbReference>
<feature type="transmembrane region" description="Helical" evidence="5">
    <location>
        <begin position="163"/>
        <end position="181"/>
    </location>
</feature>
<sequence length="306" mass="32543">MILQMVLLALGFLMLVKGADWFVDGASGIAERFGIPQLVVGLTIVAMGTSMPEAAVSINSALKGNAGITIGNIVGSNILNILIILGITAVITTVAVQKSTIWIEIPYMMVITVLLLVLGKSGNQITFSEGVILWVVFLLYLGYLFYCAKKNKEEVVAEEAKPMWKLLLATVLGLLLVVWGSDVTVDAATAIARALGISERVIGLTVVALGTSLPELFTSVSAARKGKADIAIGNIVGSNIFNILFVVGTAALIVPVEFLPGFGIDTVIALGAGLLLWICTWRKRALTRPAGIVMLISYLAYFIYLM</sequence>